<reference evidence="3" key="1">
    <citation type="submission" date="2020-08" db="EMBL/GenBank/DDBJ databases">
        <title>Ramlibacter sp. GTP1 16S ribosomal RNA gene genome sequencing and assembly.</title>
        <authorList>
            <person name="Kang M."/>
        </authorList>
    </citation>
    <scope>NUCLEOTIDE SEQUENCE</scope>
    <source>
        <strain evidence="3">GTP1</strain>
    </source>
</reference>
<dbReference type="Proteomes" id="UP000596827">
    <property type="component" value="Unassembled WGS sequence"/>
</dbReference>
<dbReference type="RefSeq" id="WP_187080737.1">
    <property type="nucleotide sequence ID" value="NZ_JACORU010000002.1"/>
</dbReference>
<sequence length="324" mass="33328">MKFTRRAAALAVAGLAAGTAFAQTPAWPAKPVTIVVPFAPGGGTDIGTRIVAQKLTQMWGQSVVVDNKGGAGGNVGLEIVSRAKPDGYTLMTGNVGTQSINPTLYKKLSYNPDTSFTPIGLFAELPFVLAATPSLPANTIKELVATAKAAPDKLTYASSGAGGSPHLSAETFKIATGTKILHVPYKGGGAAMTDLMSGNVHMMFASVLELSGHIKAGKLKALAITSKQRVPALPDVPTLEEAGVSGAESGSWLGLLAPAGTPQPIIDKISKDLQVVLAMPDVKDQLMAQGAVAKGGTPADFANLIAADRKKYARIITENNLTAD</sequence>
<evidence type="ECO:0000256" key="1">
    <source>
        <dbReference type="ARBA" id="ARBA00006987"/>
    </source>
</evidence>
<accession>A0A923S207</accession>
<dbReference type="PIRSF" id="PIRSF017082">
    <property type="entry name" value="YflP"/>
    <property type="match status" value="1"/>
</dbReference>
<dbReference type="PANTHER" id="PTHR42928">
    <property type="entry name" value="TRICARBOXYLATE-BINDING PROTEIN"/>
    <property type="match status" value="1"/>
</dbReference>
<feature type="chain" id="PRO_5037048634" evidence="2">
    <location>
        <begin position="23"/>
        <end position="324"/>
    </location>
</feature>
<keyword evidence="4" id="KW-1185">Reference proteome</keyword>
<gene>
    <name evidence="3" type="ORF">H8R02_07350</name>
</gene>
<evidence type="ECO:0000256" key="2">
    <source>
        <dbReference type="SAM" id="SignalP"/>
    </source>
</evidence>
<dbReference type="CDD" id="cd13578">
    <property type="entry name" value="PBP2_Bug27"/>
    <property type="match status" value="1"/>
</dbReference>
<comment type="caution">
    <text evidence="3">The sequence shown here is derived from an EMBL/GenBank/DDBJ whole genome shotgun (WGS) entry which is preliminary data.</text>
</comment>
<name>A0A923S207_9BURK</name>
<comment type="similarity">
    <text evidence="1">Belongs to the UPF0065 (bug) family.</text>
</comment>
<dbReference type="AlphaFoldDB" id="A0A923S207"/>
<protein>
    <submittedName>
        <fullName evidence="3">Tripartite tricarboxylate transporter substrate binding protein</fullName>
    </submittedName>
</protein>
<keyword evidence="2" id="KW-0732">Signal</keyword>
<evidence type="ECO:0000313" key="3">
    <source>
        <dbReference type="EMBL" id="MBC5764258.1"/>
    </source>
</evidence>
<dbReference type="SUPFAM" id="SSF53850">
    <property type="entry name" value="Periplasmic binding protein-like II"/>
    <property type="match status" value="1"/>
</dbReference>
<proteinExistence type="inferred from homology"/>
<evidence type="ECO:0000313" key="4">
    <source>
        <dbReference type="Proteomes" id="UP000596827"/>
    </source>
</evidence>
<dbReference type="Pfam" id="PF03401">
    <property type="entry name" value="TctC"/>
    <property type="match status" value="1"/>
</dbReference>
<dbReference type="EMBL" id="JACORU010000002">
    <property type="protein sequence ID" value="MBC5764258.1"/>
    <property type="molecule type" value="Genomic_DNA"/>
</dbReference>
<dbReference type="InterPro" id="IPR042100">
    <property type="entry name" value="Bug_dom1"/>
</dbReference>
<feature type="signal peptide" evidence="2">
    <location>
        <begin position="1"/>
        <end position="22"/>
    </location>
</feature>
<dbReference type="Gene3D" id="3.40.190.150">
    <property type="entry name" value="Bordetella uptake gene, domain 1"/>
    <property type="match status" value="1"/>
</dbReference>
<dbReference type="InterPro" id="IPR005064">
    <property type="entry name" value="BUG"/>
</dbReference>
<dbReference type="PANTHER" id="PTHR42928:SF5">
    <property type="entry name" value="BLR1237 PROTEIN"/>
    <property type="match status" value="1"/>
</dbReference>
<dbReference type="Gene3D" id="3.40.190.10">
    <property type="entry name" value="Periplasmic binding protein-like II"/>
    <property type="match status" value="1"/>
</dbReference>
<organism evidence="3 4">
    <name type="scientific">Ramlibacter albus</name>
    <dbReference type="NCBI Taxonomy" id="2079448"/>
    <lineage>
        <taxon>Bacteria</taxon>
        <taxon>Pseudomonadati</taxon>
        <taxon>Pseudomonadota</taxon>
        <taxon>Betaproteobacteria</taxon>
        <taxon>Burkholderiales</taxon>
        <taxon>Comamonadaceae</taxon>
        <taxon>Ramlibacter</taxon>
    </lineage>
</organism>